<dbReference type="OrthoDB" id="797685at2"/>
<evidence type="ECO:0000313" key="1">
    <source>
        <dbReference type="EMBL" id="SMO88382.1"/>
    </source>
</evidence>
<organism evidence="1 2">
    <name type="scientific">Flavobacterium nitrogenifigens</name>
    <dbReference type="NCBI Taxonomy" id="1617283"/>
    <lineage>
        <taxon>Bacteria</taxon>
        <taxon>Pseudomonadati</taxon>
        <taxon>Bacteroidota</taxon>
        <taxon>Flavobacteriia</taxon>
        <taxon>Flavobacteriales</taxon>
        <taxon>Flavobacteriaceae</taxon>
        <taxon>Flavobacterium</taxon>
    </lineage>
</organism>
<dbReference type="AlphaFoldDB" id="A0A521EWN4"/>
<dbReference type="Proteomes" id="UP000319267">
    <property type="component" value="Unassembled WGS sequence"/>
</dbReference>
<sequence length="147" mass="17271">MERTKIKRILSAIEFHQINEILLREINFPIEGEGIYIKHAGTHYGHVKIQIFEKTELGSSICYWHLEEEKFPKGAYREAIEKVLSFFISYLEAIRGERVNIYFEILDATFHPVDSSVGDFEIATIQAIINAFDENLYIPDHKYVYRK</sequence>
<name>A0A521EWN4_9FLAO</name>
<gene>
    <name evidence="1" type="ORF">SAMN06265220_105207</name>
</gene>
<dbReference type="Gene3D" id="3.30.230.10">
    <property type="match status" value="1"/>
</dbReference>
<protein>
    <submittedName>
        <fullName evidence="1">Uncharacterized protein</fullName>
    </submittedName>
</protein>
<dbReference type="EMBL" id="FXTQ01000005">
    <property type="protein sequence ID" value="SMO88382.1"/>
    <property type="molecule type" value="Genomic_DNA"/>
</dbReference>
<dbReference type="InterPro" id="IPR014721">
    <property type="entry name" value="Ribsml_uS5_D2-typ_fold_subgr"/>
</dbReference>
<keyword evidence="2" id="KW-1185">Reference proteome</keyword>
<accession>A0A521EWN4</accession>
<evidence type="ECO:0000313" key="2">
    <source>
        <dbReference type="Proteomes" id="UP000319267"/>
    </source>
</evidence>
<reference evidence="1 2" key="1">
    <citation type="submission" date="2017-05" db="EMBL/GenBank/DDBJ databases">
        <authorList>
            <person name="Varghese N."/>
            <person name="Submissions S."/>
        </authorList>
    </citation>
    <scope>NUCLEOTIDE SEQUENCE [LARGE SCALE GENOMIC DNA]</scope>
    <source>
        <strain evidence="1 2">DSM 29982</strain>
    </source>
</reference>
<dbReference type="RefSeq" id="WP_111377287.1">
    <property type="nucleotide sequence ID" value="NZ_CP043612.1"/>
</dbReference>
<proteinExistence type="predicted"/>